<accession>A0A0A9CHH3</accession>
<evidence type="ECO:0000313" key="1">
    <source>
        <dbReference type="EMBL" id="JAD75016.1"/>
    </source>
</evidence>
<organism evidence="1">
    <name type="scientific">Arundo donax</name>
    <name type="common">Giant reed</name>
    <name type="synonym">Donax arundinaceus</name>
    <dbReference type="NCBI Taxonomy" id="35708"/>
    <lineage>
        <taxon>Eukaryota</taxon>
        <taxon>Viridiplantae</taxon>
        <taxon>Streptophyta</taxon>
        <taxon>Embryophyta</taxon>
        <taxon>Tracheophyta</taxon>
        <taxon>Spermatophyta</taxon>
        <taxon>Magnoliopsida</taxon>
        <taxon>Liliopsida</taxon>
        <taxon>Poales</taxon>
        <taxon>Poaceae</taxon>
        <taxon>PACMAD clade</taxon>
        <taxon>Arundinoideae</taxon>
        <taxon>Arundineae</taxon>
        <taxon>Arundo</taxon>
    </lineage>
</organism>
<proteinExistence type="predicted"/>
<sequence>MKTWTIYLGYQKHISVKKSMISNTYQLRLCYLLMVILKSIRTETFAGTLVIKMVKSSGAILPRFLQTFLVCLTLFHIMEATQMVHIHLVTR</sequence>
<dbReference type="EMBL" id="GBRH01222879">
    <property type="protein sequence ID" value="JAD75016.1"/>
    <property type="molecule type" value="Transcribed_RNA"/>
</dbReference>
<dbReference type="AlphaFoldDB" id="A0A0A9CHH3"/>
<protein>
    <submittedName>
        <fullName evidence="1">Uncharacterized protein</fullName>
    </submittedName>
</protein>
<name>A0A0A9CHH3_ARUDO</name>
<reference evidence="1" key="1">
    <citation type="submission" date="2014-09" db="EMBL/GenBank/DDBJ databases">
        <authorList>
            <person name="Magalhaes I.L.F."/>
            <person name="Oliveira U."/>
            <person name="Santos F.R."/>
            <person name="Vidigal T.H.D.A."/>
            <person name="Brescovit A.D."/>
            <person name="Santos A.J."/>
        </authorList>
    </citation>
    <scope>NUCLEOTIDE SEQUENCE</scope>
    <source>
        <tissue evidence="1">Shoot tissue taken approximately 20 cm above the soil surface</tissue>
    </source>
</reference>
<reference evidence="1" key="2">
    <citation type="journal article" date="2015" name="Data Brief">
        <title>Shoot transcriptome of the giant reed, Arundo donax.</title>
        <authorList>
            <person name="Barrero R.A."/>
            <person name="Guerrero F.D."/>
            <person name="Moolhuijzen P."/>
            <person name="Goolsby J.A."/>
            <person name="Tidwell J."/>
            <person name="Bellgard S.E."/>
            <person name="Bellgard M.I."/>
        </authorList>
    </citation>
    <scope>NUCLEOTIDE SEQUENCE</scope>
    <source>
        <tissue evidence="1">Shoot tissue taken approximately 20 cm above the soil surface</tissue>
    </source>
</reference>